<protein>
    <submittedName>
        <fullName evidence="1">Uncharacterized protein</fullName>
    </submittedName>
</protein>
<gene>
    <name evidence="1" type="ORF">AK812_SmicGene9398</name>
</gene>
<dbReference type="Proteomes" id="UP000186817">
    <property type="component" value="Unassembled WGS sequence"/>
</dbReference>
<keyword evidence="2" id="KW-1185">Reference proteome</keyword>
<name>A0A1Q9EIK5_SYMMI</name>
<organism evidence="1 2">
    <name type="scientific">Symbiodinium microadriaticum</name>
    <name type="common">Dinoflagellate</name>
    <name type="synonym">Zooxanthella microadriatica</name>
    <dbReference type="NCBI Taxonomy" id="2951"/>
    <lineage>
        <taxon>Eukaryota</taxon>
        <taxon>Sar</taxon>
        <taxon>Alveolata</taxon>
        <taxon>Dinophyceae</taxon>
        <taxon>Suessiales</taxon>
        <taxon>Symbiodiniaceae</taxon>
        <taxon>Symbiodinium</taxon>
    </lineage>
</organism>
<evidence type="ECO:0000313" key="2">
    <source>
        <dbReference type="Proteomes" id="UP000186817"/>
    </source>
</evidence>
<reference evidence="1 2" key="1">
    <citation type="submission" date="2016-02" db="EMBL/GenBank/DDBJ databases">
        <title>Genome analysis of coral dinoflagellate symbionts highlights evolutionary adaptations to a symbiotic lifestyle.</title>
        <authorList>
            <person name="Aranda M."/>
            <person name="Li Y."/>
            <person name="Liew Y.J."/>
            <person name="Baumgarten S."/>
            <person name="Simakov O."/>
            <person name="Wilson M."/>
            <person name="Piel J."/>
            <person name="Ashoor H."/>
            <person name="Bougouffa S."/>
            <person name="Bajic V.B."/>
            <person name="Ryu T."/>
            <person name="Ravasi T."/>
            <person name="Bayer T."/>
            <person name="Micklem G."/>
            <person name="Kim H."/>
            <person name="Bhak J."/>
            <person name="Lajeunesse T.C."/>
            <person name="Voolstra C.R."/>
        </authorList>
    </citation>
    <scope>NUCLEOTIDE SEQUENCE [LARGE SCALE GENOMIC DNA]</scope>
    <source>
        <strain evidence="1 2">CCMP2467</strain>
    </source>
</reference>
<evidence type="ECO:0000313" key="1">
    <source>
        <dbReference type="EMBL" id="OLQ07208.1"/>
    </source>
</evidence>
<dbReference type="AlphaFoldDB" id="A0A1Q9EIK5"/>
<sequence length="95" mass="10918">MSDLCCRLRPQIVRADFMQTIQEGGHWIHKAVSQDPRAQRTQKLSKGPAMWSATRWPIDRNYARLQAAIEARGRTNLIFVDTAAISMYRSDRRGS</sequence>
<proteinExistence type="predicted"/>
<dbReference type="EMBL" id="LSRX01000144">
    <property type="protein sequence ID" value="OLQ07208.1"/>
    <property type="molecule type" value="Genomic_DNA"/>
</dbReference>
<comment type="caution">
    <text evidence="1">The sequence shown here is derived from an EMBL/GenBank/DDBJ whole genome shotgun (WGS) entry which is preliminary data.</text>
</comment>
<accession>A0A1Q9EIK5</accession>